<keyword evidence="2" id="KW-0443">Lipid metabolism</keyword>
<feature type="domain" description="DUF676" evidence="4">
    <location>
        <begin position="14"/>
        <end position="217"/>
    </location>
</feature>
<sequence>MQDSPINSREPGSIHLVVLVHGLWGNRTHFDYIRGALETEFESRKSKDSSRNNEELVIYTTHLNEGYKTYDGIDVCGVRVAGEIEAQLTELSSVTKFSLCGYSLGGLIARYALGVLHKKQVFKKQDIELLNFTTFCTPHVGVYAPGENIAVKLFNIAVPLVLGNTGKQMFLKDKGQLTNGSPLVVSMSMENSVFFKALQEFKNTALYANVINDKRTAWWTAGISRNDPFFEVDEKNGDHRFSYVKNYAPTIVDHSRSIKITRIEDFNEKVQEAKQSRRSGNTKVDPREYFFLTYWFGKFWRWLVVLFNLLLIAPIWVIWFLLSGTMETIKSTTRAAKFMKGYSHHFIDDVYDTTSEEPASEDRIDVTSETPNEYELQLQQSLNDQTDTFIESVFSAIERKNTLSAIIDETEPEDFTDTEDSDRVVRTTLKELELLSIEEVKARSSRSADIEDELPSLQNLHLNLTPAQIQIIKSLNKISWRKFPVYIRNTVSTHACAIVRHKDQNFEEGKVVVGHWVKEVFEF</sequence>
<accession>A0A1G4J8M9</accession>
<dbReference type="GO" id="GO:0004622">
    <property type="term" value="F:phosphatidylcholine lysophospholipase activity"/>
    <property type="evidence" value="ECO:0007669"/>
    <property type="project" value="TreeGrafter"/>
</dbReference>
<evidence type="ECO:0000313" key="6">
    <source>
        <dbReference type="Proteomes" id="UP000191144"/>
    </source>
</evidence>
<dbReference type="InterPro" id="IPR044294">
    <property type="entry name" value="Lipase-like"/>
</dbReference>
<comment type="similarity">
    <text evidence="1">Belongs to the putative lipase ROG1 family.</text>
</comment>
<evidence type="ECO:0000313" key="5">
    <source>
        <dbReference type="EMBL" id="SCU86180.1"/>
    </source>
</evidence>
<dbReference type="SUPFAM" id="SSF53474">
    <property type="entry name" value="alpha/beta-Hydrolases"/>
    <property type="match status" value="1"/>
</dbReference>
<dbReference type="PANTHER" id="PTHR12482">
    <property type="entry name" value="LIPASE ROG1-RELATED-RELATED"/>
    <property type="match status" value="1"/>
</dbReference>
<organism evidence="5 6">
    <name type="scientific">Lachancea meyersii CBS 8951</name>
    <dbReference type="NCBI Taxonomy" id="1266667"/>
    <lineage>
        <taxon>Eukaryota</taxon>
        <taxon>Fungi</taxon>
        <taxon>Dikarya</taxon>
        <taxon>Ascomycota</taxon>
        <taxon>Saccharomycotina</taxon>
        <taxon>Saccharomycetes</taxon>
        <taxon>Saccharomycetales</taxon>
        <taxon>Saccharomycetaceae</taxon>
        <taxon>Lachancea</taxon>
    </lineage>
</organism>
<reference evidence="6" key="1">
    <citation type="submission" date="2016-03" db="EMBL/GenBank/DDBJ databases">
        <authorList>
            <person name="Devillers Hugo."/>
        </authorList>
    </citation>
    <scope>NUCLEOTIDE SEQUENCE [LARGE SCALE GENOMIC DNA]</scope>
</reference>
<dbReference type="Proteomes" id="UP000191144">
    <property type="component" value="Chromosome D"/>
</dbReference>
<gene>
    <name evidence="5" type="ORF">LAME_0D04852G</name>
</gene>
<keyword evidence="3" id="KW-1133">Transmembrane helix</keyword>
<evidence type="ECO:0000256" key="1">
    <source>
        <dbReference type="ARBA" id="ARBA00007920"/>
    </source>
</evidence>
<keyword evidence="3" id="KW-0472">Membrane</keyword>
<evidence type="ECO:0000259" key="4">
    <source>
        <dbReference type="Pfam" id="PF05057"/>
    </source>
</evidence>
<dbReference type="AlphaFoldDB" id="A0A1G4J8M9"/>
<dbReference type="GO" id="GO:0005811">
    <property type="term" value="C:lipid droplet"/>
    <property type="evidence" value="ECO:0007669"/>
    <property type="project" value="TreeGrafter"/>
</dbReference>
<keyword evidence="2" id="KW-0442">Lipid degradation</keyword>
<dbReference type="EMBL" id="LT598482">
    <property type="protein sequence ID" value="SCU86180.1"/>
    <property type="molecule type" value="Genomic_DNA"/>
</dbReference>
<dbReference type="InterPro" id="IPR007751">
    <property type="entry name" value="DUF676_lipase-like"/>
</dbReference>
<dbReference type="GO" id="GO:0016042">
    <property type="term" value="P:lipid catabolic process"/>
    <property type="evidence" value="ECO:0007669"/>
    <property type="project" value="UniProtKB-KW"/>
</dbReference>
<dbReference type="PANTHER" id="PTHR12482:SF65">
    <property type="entry name" value="ESTERASE, PUTATIVE (AFU_ORTHOLOGUE AFUA_3G12320)-RELATED"/>
    <property type="match status" value="1"/>
</dbReference>
<protein>
    <submittedName>
        <fullName evidence="5">LAME_0D04852g1_1</fullName>
    </submittedName>
</protein>
<keyword evidence="3" id="KW-0812">Transmembrane</keyword>
<keyword evidence="6" id="KW-1185">Reference proteome</keyword>
<dbReference type="OrthoDB" id="273452at2759"/>
<name>A0A1G4J8M9_9SACH</name>
<dbReference type="Gene3D" id="3.40.50.1820">
    <property type="entry name" value="alpha/beta hydrolase"/>
    <property type="match status" value="1"/>
</dbReference>
<feature type="transmembrane region" description="Helical" evidence="3">
    <location>
        <begin position="299"/>
        <end position="322"/>
    </location>
</feature>
<dbReference type="Pfam" id="PF05057">
    <property type="entry name" value="DUF676"/>
    <property type="match status" value="1"/>
</dbReference>
<dbReference type="InterPro" id="IPR029058">
    <property type="entry name" value="AB_hydrolase_fold"/>
</dbReference>
<dbReference type="GO" id="GO:0047372">
    <property type="term" value="F:monoacylglycerol lipase activity"/>
    <property type="evidence" value="ECO:0007669"/>
    <property type="project" value="TreeGrafter"/>
</dbReference>
<evidence type="ECO:0000256" key="3">
    <source>
        <dbReference type="SAM" id="Phobius"/>
    </source>
</evidence>
<proteinExistence type="inferred from homology"/>
<evidence type="ECO:0000256" key="2">
    <source>
        <dbReference type="ARBA" id="ARBA00022963"/>
    </source>
</evidence>